<feature type="region of interest" description="Disordered" evidence="14">
    <location>
        <begin position="168"/>
        <end position="214"/>
    </location>
</feature>
<dbReference type="SUPFAM" id="SSF54928">
    <property type="entry name" value="RNA-binding domain, RBD"/>
    <property type="match status" value="2"/>
</dbReference>
<feature type="domain" description="RRM" evidence="16">
    <location>
        <begin position="98"/>
        <end position="175"/>
    </location>
</feature>
<keyword evidence="8" id="KW-0007">Acetylation</keyword>
<dbReference type="GO" id="GO:0000398">
    <property type="term" value="P:mRNA splicing, via spliceosome"/>
    <property type="evidence" value="ECO:0007669"/>
    <property type="project" value="TreeGrafter"/>
</dbReference>
<dbReference type="FunFam" id="3.30.70.330:FF:000040">
    <property type="entry name" value="Heterogeneous nuclear ribonucleoprotein A2/B1"/>
    <property type="match status" value="1"/>
</dbReference>
<keyword evidence="7 13" id="KW-0694">RNA-binding</keyword>
<evidence type="ECO:0000256" key="12">
    <source>
        <dbReference type="ARBA" id="ARBA00067976"/>
    </source>
</evidence>
<keyword evidence="9" id="KW-0539">Nucleus</keyword>
<keyword evidence="6" id="KW-0832">Ubl conjugation</keyword>
<reference evidence="17" key="2">
    <citation type="submission" date="2025-08" db="UniProtKB">
        <authorList>
            <consortium name="Ensembl"/>
        </authorList>
    </citation>
    <scope>IDENTIFICATION</scope>
</reference>
<evidence type="ECO:0000256" key="5">
    <source>
        <dbReference type="ARBA" id="ARBA00022737"/>
    </source>
</evidence>
<evidence type="ECO:0000256" key="1">
    <source>
        <dbReference type="ARBA" id="ARBA00004123"/>
    </source>
</evidence>
<evidence type="ECO:0000256" key="10">
    <source>
        <dbReference type="ARBA" id="ARBA00023274"/>
    </source>
</evidence>
<evidence type="ECO:0000313" key="17">
    <source>
        <dbReference type="Ensembl" id="ENSBGRP00000004491.1"/>
    </source>
</evidence>
<dbReference type="FunFam" id="3.30.70.330:FF:000581">
    <property type="entry name" value="Heterogeneous nuclear ribonucleoprotein A0"/>
    <property type="match status" value="1"/>
</dbReference>
<feature type="compositionally biased region" description="Basic and acidic residues" evidence="14">
    <location>
        <begin position="168"/>
        <end position="180"/>
    </location>
</feature>
<gene>
    <name evidence="17" type="primary">HNRNPA0</name>
</gene>
<feature type="compositionally biased region" description="Gly residues" evidence="14">
    <location>
        <begin position="181"/>
        <end position="200"/>
    </location>
</feature>
<evidence type="ECO:0000256" key="3">
    <source>
        <dbReference type="ARBA" id="ARBA00022499"/>
    </source>
</evidence>
<protein>
    <recommendedName>
        <fullName evidence="12">Heterogeneous nuclear ribonucleoprotein A0</fullName>
    </recommendedName>
</protein>
<reference evidence="17" key="3">
    <citation type="submission" date="2025-09" db="UniProtKB">
        <authorList>
            <consortium name="Ensembl"/>
        </authorList>
    </citation>
    <scope>IDENTIFICATION</scope>
</reference>
<feature type="domain" description="RRM" evidence="16">
    <location>
        <begin position="7"/>
        <end position="86"/>
    </location>
</feature>
<dbReference type="Pfam" id="PF00076">
    <property type="entry name" value="RRM_1"/>
    <property type="match status" value="2"/>
</dbReference>
<dbReference type="SMART" id="SM00360">
    <property type="entry name" value="RRM"/>
    <property type="match status" value="2"/>
</dbReference>
<proteinExistence type="predicted"/>
<dbReference type="InterPro" id="IPR012677">
    <property type="entry name" value="Nucleotide-bd_a/b_plait_sf"/>
</dbReference>
<reference evidence="17" key="1">
    <citation type="submission" date="2019-05" db="EMBL/GenBank/DDBJ databases">
        <authorList>
            <person name="Zhang S."/>
            <person name="Liu J."/>
        </authorList>
    </citation>
    <scope>NUCLEOTIDE SEQUENCE [LARGE SCALE GENOMIC DNA]</scope>
</reference>
<comment type="function">
    <text evidence="11">mRNA-binding component of ribonucleosomes. Specifically binds AU-rich element (ARE)-containing mRNAs. Involved in post-transcriptional regulation of cytokines mRNAs.</text>
</comment>
<evidence type="ECO:0000256" key="13">
    <source>
        <dbReference type="PROSITE-ProRule" id="PRU00176"/>
    </source>
</evidence>
<dbReference type="CDD" id="cd12579">
    <property type="entry name" value="RRM2_hnRNPA0"/>
    <property type="match status" value="1"/>
</dbReference>
<feature type="transmembrane region" description="Helical" evidence="15">
    <location>
        <begin position="343"/>
        <end position="368"/>
    </location>
</feature>
<dbReference type="InterPro" id="IPR000504">
    <property type="entry name" value="RRM_dom"/>
</dbReference>
<evidence type="ECO:0000256" key="8">
    <source>
        <dbReference type="ARBA" id="ARBA00022990"/>
    </source>
</evidence>
<evidence type="ECO:0000256" key="15">
    <source>
        <dbReference type="SAM" id="Phobius"/>
    </source>
</evidence>
<keyword evidence="3" id="KW-1017">Isopeptide bond</keyword>
<dbReference type="Ensembl" id="ENSBGRT00000005151.1">
    <property type="protein sequence ID" value="ENSBGRP00000004491.1"/>
    <property type="gene ID" value="ENSBGRG00000002754.1"/>
</dbReference>
<evidence type="ECO:0000256" key="4">
    <source>
        <dbReference type="ARBA" id="ARBA00022553"/>
    </source>
</evidence>
<dbReference type="GO" id="GO:0071013">
    <property type="term" value="C:catalytic step 2 spliceosome"/>
    <property type="evidence" value="ECO:0007669"/>
    <property type="project" value="TreeGrafter"/>
</dbReference>
<evidence type="ECO:0000256" key="14">
    <source>
        <dbReference type="SAM" id="MobiDB-lite"/>
    </source>
</evidence>
<dbReference type="GO" id="GO:0019901">
    <property type="term" value="F:protein kinase binding"/>
    <property type="evidence" value="ECO:0007669"/>
    <property type="project" value="Ensembl"/>
</dbReference>
<keyword evidence="15" id="KW-0812">Transmembrane</keyword>
<sequence>MENSQLCKLFIGGLNVQTSESGLRGHFEAFGTLTDCVVVVNPQTKRSRCFGFVTYSNVEEADAAMAASPHAVDGNTVELKRAVSREDSARPGAHAKVKKLFVGGLKGDVAEGDLIEHFSQFGTVEKAEIIADKQSGKKRGFGFVYFQNHDAADKAAVVKFHPIQGHRVEVKKAVPKEDIHSGGGGGGSRSSRGGRGGRGRGGGRDQNGLSKGGGGGYNSYGGYGGGGGGYNAYGGGGGGGSSYGGSDYGNGFGGFGSYSQHQSSYGPMKSGGGGGGGGSSWGGRSNSGPYRGGFPHFALGGATSKAAYPWGCCPICLPPLSSLPLKMDLAPHTHFCVTVIDGLYFFIITWTLVVFILAKCLVLICVFFGGGGGSELADSVAKPGRGLGGLVYFVVRT</sequence>
<dbReference type="Gene3D" id="3.30.70.330">
    <property type="match status" value="2"/>
</dbReference>
<organism evidence="17 18">
    <name type="scientific">Bos mutus grunniens</name>
    <name type="common">Wild yak</name>
    <name type="synonym">Bos grunniens</name>
    <dbReference type="NCBI Taxonomy" id="30521"/>
    <lineage>
        <taxon>Eukaryota</taxon>
        <taxon>Metazoa</taxon>
        <taxon>Chordata</taxon>
        <taxon>Craniata</taxon>
        <taxon>Vertebrata</taxon>
        <taxon>Euteleostomi</taxon>
        <taxon>Mammalia</taxon>
        <taxon>Eutheria</taxon>
        <taxon>Laurasiatheria</taxon>
        <taxon>Artiodactyla</taxon>
        <taxon>Ruminantia</taxon>
        <taxon>Pecora</taxon>
        <taxon>Bovidae</taxon>
        <taxon>Bovinae</taxon>
        <taxon>Bos</taxon>
    </lineage>
</organism>
<evidence type="ECO:0000256" key="2">
    <source>
        <dbReference type="ARBA" id="ARBA00022481"/>
    </source>
</evidence>
<keyword evidence="4" id="KW-0597">Phosphoprotein</keyword>
<keyword evidence="18" id="KW-1185">Reference proteome</keyword>
<keyword evidence="15" id="KW-1133">Transmembrane helix</keyword>
<dbReference type="AlphaFoldDB" id="A0A8C0A3E3"/>
<dbReference type="InterPro" id="IPR034801">
    <property type="entry name" value="hnRNPA0_RRM1"/>
</dbReference>
<dbReference type="GO" id="GO:0035925">
    <property type="term" value="F:mRNA 3'-UTR AU-rich region binding"/>
    <property type="evidence" value="ECO:0007669"/>
    <property type="project" value="Ensembl"/>
</dbReference>
<keyword evidence="2" id="KW-0488">Methylation</keyword>
<dbReference type="CDD" id="cd12326">
    <property type="entry name" value="RRM1_hnRNPA0"/>
    <property type="match status" value="1"/>
</dbReference>
<evidence type="ECO:0000256" key="6">
    <source>
        <dbReference type="ARBA" id="ARBA00022843"/>
    </source>
</evidence>
<comment type="subcellular location">
    <subcellularLocation>
        <location evidence="1">Nucleus</location>
    </subcellularLocation>
</comment>
<evidence type="ECO:0000256" key="9">
    <source>
        <dbReference type="ARBA" id="ARBA00023242"/>
    </source>
</evidence>
<dbReference type="PROSITE" id="PS50102">
    <property type="entry name" value="RRM"/>
    <property type="match status" value="2"/>
</dbReference>
<keyword evidence="5" id="KW-0677">Repeat</keyword>
<name>A0A8C0A3E3_BOSMU</name>
<keyword evidence="10" id="KW-0687">Ribonucleoprotein</keyword>
<evidence type="ECO:0000256" key="7">
    <source>
        <dbReference type="ARBA" id="ARBA00022884"/>
    </source>
</evidence>
<accession>A0A8C0A3E3</accession>
<keyword evidence="15" id="KW-0472">Membrane</keyword>
<dbReference type="GeneTree" id="ENSGT00940000154808"/>
<dbReference type="GO" id="GO:0005654">
    <property type="term" value="C:nucleoplasm"/>
    <property type="evidence" value="ECO:0007669"/>
    <property type="project" value="Ensembl"/>
</dbReference>
<dbReference type="InterPro" id="IPR035979">
    <property type="entry name" value="RBD_domain_sf"/>
</dbReference>
<evidence type="ECO:0000313" key="18">
    <source>
        <dbReference type="Proteomes" id="UP000694520"/>
    </source>
</evidence>
<dbReference type="Proteomes" id="UP000694520">
    <property type="component" value="Chromosome 8"/>
</dbReference>
<evidence type="ECO:0000256" key="11">
    <source>
        <dbReference type="ARBA" id="ARBA00056839"/>
    </source>
</evidence>
<dbReference type="PANTHER" id="PTHR48026">
    <property type="entry name" value="HOMOLOGOUS TO DROSOPHILA SQD (SQUID) PROTEIN"/>
    <property type="match status" value="1"/>
</dbReference>
<evidence type="ECO:0000259" key="16">
    <source>
        <dbReference type="PROSITE" id="PS50102"/>
    </source>
</evidence>
<dbReference type="PANTHER" id="PTHR48026:SF28">
    <property type="entry name" value="HETEROGENEOUS NUCLEAR RIBONUCLEOPROTEIN A0,-LIKE"/>
    <property type="match status" value="1"/>
</dbReference>